<feature type="transmembrane region" description="Helical" evidence="7">
    <location>
        <begin position="237"/>
        <end position="255"/>
    </location>
</feature>
<evidence type="ECO:0000256" key="4">
    <source>
        <dbReference type="ARBA" id="ARBA00022692"/>
    </source>
</evidence>
<keyword evidence="6 7" id="KW-0472">Membrane</keyword>
<dbReference type="RefSeq" id="WP_080158053.1">
    <property type="nucleotide sequence ID" value="NZ_FUZI01000004.1"/>
</dbReference>
<evidence type="ECO:0000256" key="7">
    <source>
        <dbReference type="SAM" id="Phobius"/>
    </source>
</evidence>
<proteinExistence type="inferred from homology"/>
<feature type="transmembrane region" description="Helical" evidence="7">
    <location>
        <begin position="50"/>
        <end position="67"/>
    </location>
</feature>
<organism evidence="9 10">
    <name type="scientific">Photobacterium piscicola</name>
    <dbReference type="NCBI Taxonomy" id="1378299"/>
    <lineage>
        <taxon>Bacteria</taxon>
        <taxon>Pseudomonadati</taxon>
        <taxon>Pseudomonadota</taxon>
        <taxon>Gammaproteobacteria</taxon>
        <taxon>Vibrionales</taxon>
        <taxon>Vibrionaceae</taxon>
        <taxon>Photobacterium</taxon>
    </lineage>
</organism>
<keyword evidence="5 7" id="KW-1133">Transmembrane helix</keyword>
<keyword evidence="4 7" id="KW-0812">Transmembrane</keyword>
<protein>
    <submittedName>
        <fullName evidence="9">Acyltransferase family protein</fullName>
    </submittedName>
</protein>
<reference evidence="9 10" key="1">
    <citation type="submission" date="2017-02" db="EMBL/GenBank/DDBJ databases">
        <authorList>
            <person name="Peterson S.W."/>
        </authorList>
    </citation>
    <scope>NUCLEOTIDE SEQUENCE [LARGE SCALE GENOMIC DNA]</scope>
    <source>
        <strain evidence="10">type strain: NCCB 100098</strain>
    </source>
</reference>
<comment type="similarity">
    <text evidence="2">Belongs to the acyltransferase 3 family.</text>
</comment>
<dbReference type="PANTHER" id="PTHR40074:SF2">
    <property type="entry name" value="O-ACETYLTRANSFERASE WECH"/>
    <property type="match status" value="1"/>
</dbReference>
<keyword evidence="9" id="KW-0012">Acyltransferase</keyword>
<evidence type="ECO:0000256" key="1">
    <source>
        <dbReference type="ARBA" id="ARBA00004651"/>
    </source>
</evidence>
<feature type="transmembrane region" description="Helical" evidence="7">
    <location>
        <begin position="151"/>
        <end position="171"/>
    </location>
</feature>
<evidence type="ECO:0000256" key="2">
    <source>
        <dbReference type="ARBA" id="ARBA00007400"/>
    </source>
</evidence>
<evidence type="ECO:0000256" key="6">
    <source>
        <dbReference type="ARBA" id="ARBA00023136"/>
    </source>
</evidence>
<dbReference type="GO" id="GO:0016413">
    <property type="term" value="F:O-acetyltransferase activity"/>
    <property type="evidence" value="ECO:0007669"/>
    <property type="project" value="TreeGrafter"/>
</dbReference>
<feature type="transmembrane region" description="Helical" evidence="7">
    <location>
        <begin position="87"/>
        <end position="105"/>
    </location>
</feature>
<sequence>MTKKIFLKNMNYLRGFAILNIIIVHIWTIPTLYVENDSIYPKIINVTKEILFHDSSIYFIFISGFFLKYLSFASPLKYYKTKFKNILLPYIVLSSTIFIFNIYIGEINFSLLTFFRYIFLGEAQVQYWYIPFIVTIFLISPMLLKIPNKTLLLTLPILLILPLIGTRTGTIISLGQYVYFFPIYILGILCAANYDRFIILIEERFLLLIAAIIISTGLIVIVMLFDPKFLFFNLYESFHYIQKIAILLFFIVFFKRIDHIDINILNVFAKYSFALFFVHFFINDLLNKLLMEKYYDIFFTSTFLIIPISIFYSLISISLSLLFCVCMKKVLGYNSRYIIGV</sequence>
<dbReference type="EMBL" id="FUZI01000004">
    <property type="protein sequence ID" value="SKC33082.1"/>
    <property type="molecule type" value="Genomic_DNA"/>
</dbReference>
<dbReference type="GO" id="GO:0009246">
    <property type="term" value="P:enterobacterial common antigen biosynthetic process"/>
    <property type="evidence" value="ECO:0007669"/>
    <property type="project" value="TreeGrafter"/>
</dbReference>
<name>A0A1T5I236_9GAMM</name>
<evidence type="ECO:0000313" key="10">
    <source>
        <dbReference type="Proteomes" id="UP000189966"/>
    </source>
</evidence>
<dbReference type="Pfam" id="PF01757">
    <property type="entry name" value="Acyl_transf_3"/>
    <property type="match status" value="1"/>
</dbReference>
<evidence type="ECO:0000256" key="5">
    <source>
        <dbReference type="ARBA" id="ARBA00022989"/>
    </source>
</evidence>
<keyword evidence="9" id="KW-0808">Transferase</keyword>
<dbReference type="OrthoDB" id="7579632at2"/>
<keyword evidence="3" id="KW-1003">Cell membrane</keyword>
<feature type="transmembrane region" description="Helical" evidence="7">
    <location>
        <begin position="206"/>
        <end position="225"/>
    </location>
</feature>
<feature type="transmembrane region" description="Helical" evidence="7">
    <location>
        <begin position="125"/>
        <end position="144"/>
    </location>
</feature>
<evidence type="ECO:0000256" key="3">
    <source>
        <dbReference type="ARBA" id="ARBA00022475"/>
    </source>
</evidence>
<dbReference type="GO" id="GO:0005886">
    <property type="term" value="C:plasma membrane"/>
    <property type="evidence" value="ECO:0007669"/>
    <property type="project" value="UniProtKB-SubCell"/>
</dbReference>
<feature type="transmembrane region" description="Helical" evidence="7">
    <location>
        <begin position="302"/>
        <end position="326"/>
    </location>
</feature>
<dbReference type="InterPro" id="IPR002656">
    <property type="entry name" value="Acyl_transf_3_dom"/>
</dbReference>
<gene>
    <name evidence="9" type="ORF">CZ809_02611</name>
</gene>
<evidence type="ECO:0000259" key="8">
    <source>
        <dbReference type="Pfam" id="PF01757"/>
    </source>
</evidence>
<feature type="transmembrane region" description="Helical" evidence="7">
    <location>
        <begin position="262"/>
        <end position="282"/>
    </location>
</feature>
<feature type="transmembrane region" description="Helical" evidence="7">
    <location>
        <begin position="177"/>
        <end position="194"/>
    </location>
</feature>
<dbReference type="AlphaFoldDB" id="A0A1T5I236"/>
<dbReference type="Proteomes" id="UP000189966">
    <property type="component" value="Unassembled WGS sequence"/>
</dbReference>
<feature type="transmembrane region" description="Helical" evidence="7">
    <location>
        <begin position="12"/>
        <end position="30"/>
    </location>
</feature>
<evidence type="ECO:0000313" key="9">
    <source>
        <dbReference type="EMBL" id="SKC33082.1"/>
    </source>
</evidence>
<accession>A0A1T5I236</accession>
<dbReference type="PANTHER" id="PTHR40074">
    <property type="entry name" value="O-ACETYLTRANSFERASE WECH"/>
    <property type="match status" value="1"/>
</dbReference>
<feature type="domain" description="Acyltransferase 3" evidence="8">
    <location>
        <begin position="9"/>
        <end position="315"/>
    </location>
</feature>
<comment type="subcellular location">
    <subcellularLocation>
        <location evidence="1">Cell membrane</location>
        <topology evidence="1">Multi-pass membrane protein</topology>
    </subcellularLocation>
</comment>